<evidence type="ECO:0000313" key="1">
    <source>
        <dbReference type="EMBL" id="SFD27083.1"/>
    </source>
</evidence>
<sequence length="58" mass="6337">MKLSLNKKKIKNLSKDTKSLPADMTPQVGGGRFSDGERLSMCYAYTCGSGGRTCKDVY</sequence>
<gene>
    <name evidence="1" type="ORF">SAMN02745724_04050</name>
</gene>
<dbReference type="AlphaFoldDB" id="A0A1I1R6B2"/>
<dbReference type="RefSeq" id="WP_177208112.1">
    <property type="nucleotide sequence ID" value="NZ_FOLO01000045.1"/>
</dbReference>
<organism evidence="1 2">
    <name type="scientific">Pseudoalteromonas denitrificans DSM 6059</name>
    <dbReference type="NCBI Taxonomy" id="1123010"/>
    <lineage>
        <taxon>Bacteria</taxon>
        <taxon>Pseudomonadati</taxon>
        <taxon>Pseudomonadota</taxon>
        <taxon>Gammaproteobacteria</taxon>
        <taxon>Alteromonadales</taxon>
        <taxon>Pseudoalteromonadaceae</taxon>
        <taxon>Pseudoalteromonas</taxon>
    </lineage>
</organism>
<evidence type="ECO:0000313" key="2">
    <source>
        <dbReference type="Proteomes" id="UP000198862"/>
    </source>
</evidence>
<reference evidence="1 2" key="1">
    <citation type="submission" date="2016-10" db="EMBL/GenBank/DDBJ databases">
        <authorList>
            <person name="de Groot N.N."/>
        </authorList>
    </citation>
    <scope>NUCLEOTIDE SEQUENCE [LARGE SCALE GENOMIC DNA]</scope>
    <source>
        <strain evidence="1 2">DSM 6059</strain>
    </source>
</reference>
<dbReference type="EMBL" id="FOLO01000045">
    <property type="protein sequence ID" value="SFD27083.1"/>
    <property type="molecule type" value="Genomic_DNA"/>
</dbReference>
<name>A0A1I1R6B2_9GAMM</name>
<protein>
    <submittedName>
        <fullName evidence="1">Uncharacterized protein</fullName>
    </submittedName>
</protein>
<keyword evidence="2" id="KW-1185">Reference proteome</keyword>
<proteinExistence type="predicted"/>
<dbReference type="STRING" id="1123010.SAMN02745724_04050"/>
<accession>A0A1I1R6B2</accession>
<dbReference type="Proteomes" id="UP000198862">
    <property type="component" value="Unassembled WGS sequence"/>
</dbReference>